<keyword evidence="5" id="KW-0560">Oxidoreductase</keyword>
<dbReference type="InterPro" id="IPR009056">
    <property type="entry name" value="Cyt_c-like_dom"/>
</dbReference>
<evidence type="ECO:0000256" key="8">
    <source>
        <dbReference type="SAM" id="SignalP"/>
    </source>
</evidence>
<evidence type="ECO:0000313" key="10">
    <source>
        <dbReference type="EMBL" id="PTU33040.1"/>
    </source>
</evidence>
<feature type="signal peptide" evidence="8">
    <location>
        <begin position="1"/>
        <end position="25"/>
    </location>
</feature>
<keyword evidence="6 7" id="KW-0408">Iron</keyword>
<dbReference type="EMBL" id="QANS01000001">
    <property type="protein sequence ID" value="PTU33040.1"/>
    <property type="molecule type" value="Genomic_DNA"/>
</dbReference>
<evidence type="ECO:0000256" key="1">
    <source>
        <dbReference type="ARBA" id="ARBA00004196"/>
    </source>
</evidence>
<dbReference type="InterPro" id="IPR036909">
    <property type="entry name" value="Cyt_c-like_dom_sf"/>
</dbReference>
<accession>A0A2T5MKE4</accession>
<gene>
    <name evidence="10" type="ORF">CJD38_02725</name>
</gene>
<organism evidence="10 11">
    <name type="scientific">Stenotrophobium rhamnosiphilum</name>
    <dbReference type="NCBI Taxonomy" id="2029166"/>
    <lineage>
        <taxon>Bacteria</taxon>
        <taxon>Pseudomonadati</taxon>
        <taxon>Pseudomonadota</taxon>
        <taxon>Gammaproteobacteria</taxon>
        <taxon>Nevskiales</taxon>
        <taxon>Nevskiaceae</taxon>
        <taxon>Stenotrophobium</taxon>
    </lineage>
</organism>
<dbReference type="GO" id="GO:0009055">
    <property type="term" value="F:electron transfer activity"/>
    <property type="evidence" value="ECO:0007669"/>
    <property type="project" value="InterPro"/>
</dbReference>
<feature type="domain" description="Cytochrome c" evidence="9">
    <location>
        <begin position="247"/>
        <end position="422"/>
    </location>
</feature>
<dbReference type="PANTHER" id="PTHR30600">
    <property type="entry name" value="CYTOCHROME C PEROXIDASE-RELATED"/>
    <property type="match status" value="1"/>
</dbReference>
<keyword evidence="10" id="KW-0575">Peroxidase</keyword>
<keyword evidence="3 7" id="KW-0479">Metal-binding</keyword>
<evidence type="ECO:0000256" key="5">
    <source>
        <dbReference type="ARBA" id="ARBA00023002"/>
    </source>
</evidence>
<dbReference type="PROSITE" id="PS51007">
    <property type="entry name" value="CYTC"/>
    <property type="match status" value="2"/>
</dbReference>
<comment type="caution">
    <text evidence="10">The sequence shown here is derived from an EMBL/GenBank/DDBJ whole genome shotgun (WGS) entry which is preliminary data.</text>
</comment>
<reference evidence="10 11" key="1">
    <citation type="submission" date="2018-04" db="EMBL/GenBank/DDBJ databases">
        <title>Novel species isolated from glacier.</title>
        <authorList>
            <person name="Liu Q."/>
            <person name="Xin Y.-H."/>
        </authorList>
    </citation>
    <scope>NUCLEOTIDE SEQUENCE [LARGE SCALE GENOMIC DNA]</scope>
    <source>
        <strain evidence="10 11">GT1R17</strain>
    </source>
</reference>
<feature type="chain" id="PRO_5015394862" evidence="8">
    <location>
        <begin position="26"/>
        <end position="433"/>
    </location>
</feature>
<dbReference type="Gene3D" id="1.10.760.10">
    <property type="entry name" value="Cytochrome c-like domain"/>
    <property type="match status" value="2"/>
</dbReference>
<sequence length="433" mass="47364">MKIQFSLEKFTLGALLSVLLTFQFACGDASSHSSATQVADAATSATKKAFYTTTFEKHPTVAVMTSLGRSMFMDPSLSASGKVSCASCHSPERAYGPANDLAVQMGGAKMNLQGTRAAPSLRYLQSVPSFSEHFHDDDGDDSIDQGPAGGHTWDGRADTVHDQARLPLLSSLEMANENPAAVVKKIRNAAYASAFRDAFGLDVLDNDEKAFNAALLVLEVFQQSPADFYPYDSKYDAVLRRQAKLSPQEARGLALFNDANKGNCASCHPSTIKGGAFPAFSDFGYIAVGVPRNQKLPANADLNYFDMGLCGPMRKDLSAEKKYCGAFRTPSLRNVALRHRFFHNGAFNSLEDVLRFYVQRDTQPEKWYPRDAKGQVKKFNDLPPAYHPNINMDPPFGQAVGDKPVLNNAEIRDVIAFLKTLTDGYRVEEKAAN</sequence>
<dbReference type="GO" id="GO:0046872">
    <property type="term" value="F:metal ion binding"/>
    <property type="evidence" value="ECO:0007669"/>
    <property type="project" value="UniProtKB-KW"/>
</dbReference>
<dbReference type="Pfam" id="PF03150">
    <property type="entry name" value="CCP_MauG"/>
    <property type="match status" value="1"/>
</dbReference>
<dbReference type="PANTHER" id="PTHR30600:SF10">
    <property type="entry name" value="BLL6722 PROTEIN"/>
    <property type="match status" value="1"/>
</dbReference>
<dbReference type="InterPro" id="IPR004852">
    <property type="entry name" value="Di-haem_cyt_c_peroxidsae"/>
</dbReference>
<comment type="subcellular location">
    <subcellularLocation>
        <location evidence="1">Cell envelope</location>
    </subcellularLocation>
</comment>
<evidence type="ECO:0000256" key="3">
    <source>
        <dbReference type="ARBA" id="ARBA00022723"/>
    </source>
</evidence>
<protein>
    <submittedName>
        <fullName evidence="10">Cytochrome-c peroxidase</fullName>
    </submittedName>
</protein>
<dbReference type="GO" id="GO:0020037">
    <property type="term" value="F:heme binding"/>
    <property type="evidence" value="ECO:0007669"/>
    <property type="project" value="InterPro"/>
</dbReference>
<dbReference type="AlphaFoldDB" id="A0A2T5MKE4"/>
<feature type="domain" description="Cytochrome c" evidence="9">
    <location>
        <begin position="63"/>
        <end position="219"/>
    </location>
</feature>
<evidence type="ECO:0000313" key="11">
    <source>
        <dbReference type="Proteomes" id="UP000244248"/>
    </source>
</evidence>
<keyword evidence="2 7" id="KW-0349">Heme</keyword>
<name>A0A2T5MKE4_9GAMM</name>
<keyword evidence="11" id="KW-1185">Reference proteome</keyword>
<evidence type="ECO:0000256" key="4">
    <source>
        <dbReference type="ARBA" id="ARBA00022729"/>
    </source>
</evidence>
<dbReference type="GO" id="GO:0030313">
    <property type="term" value="C:cell envelope"/>
    <property type="evidence" value="ECO:0007669"/>
    <property type="project" value="UniProtKB-SubCell"/>
</dbReference>
<proteinExistence type="predicted"/>
<dbReference type="GO" id="GO:0004130">
    <property type="term" value="F:cytochrome-c peroxidase activity"/>
    <property type="evidence" value="ECO:0007669"/>
    <property type="project" value="TreeGrafter"/>
</dbReference>
<dbReference type="SUPFAM" id="SSF46626">
    <property type="entry name" value="Cytochrome c"/>
    <property type="match status" value="2"/>
</dbReference>
<dbReference type="Proteomes" id="UP000244248">
    <property type="component" value="Unassembled WGS sequence"/>
</dbReference>
<evidence type="ECO:0000259" key="9">
    <source>
        <dbReference type="PROSITE" id="PS51007"/>
    </source>
</evidence>
<evidence type="ECO:0000256" key="6">
    <source>
        <dbReference type="ARBA" id="ARBA00023004"/>
    </source>
</evidence>
<dbReference type="OrthoDB" id="9805202at2"/>
<evidence type="ECO:0000256" key="2">
    <source>
        <dbReference type="ARBA" id="ARBA00022617"/>
    </source>
</evidence>
<dbReference type="InterPro" id="IPR051395">
    <property type="entry name" value="Cytochrome_c_Peroxidase/MauG"/>
</dbReference>
<keyword evidence="4 8" id="KW-0732">Signal</keyword>
<evidence type="ECO:0000256" key="7">
    <source>
        <dbReference type="PROSITE-ProRule" id="PRU00433"/>
    </source>
</evidence>